<evidence type="ECO:0000256" key="2">
    <source>
        <dbReference type="ARBA" id="ARBA00022980"/>
    </source>
</evidence>
<dbReference type="EMBL" id="BARU01007615">
    <property type="protein sequence ID" value="GAH46545.1"/>
    <property type="molecule type" value="Genomic_DNA"/>
</dbReference>
<gene>
    <name evidence="4" type="ORF">S03H2_15003</name>
</gene>
<keyword evidence="2" id="KW-0689">Ribosomal protein</keyword>
<dbReference type="Gene3D" id="3.30.720.90">
    <property type="match status" value="1"/>
</dbReference>
<dbReference type="GO" id="GO:0006412">
    <property type="term" value="P:translation"/>
    <property type="evidence" value="ECO:0007669"/>
    <property type="project" value="InterPro"/>
</dbReference>
<proteinExistence type="inferred from homology"/>
<evidence type="ECO:0000256" key="1">
    <source>
        <dbReference type="ARBA" id="ARBA00007803"/>
    </source>
</evidence>
<dbReference type="PANTHER" id="PTHR10965:SF0">
    <property type="entry name" value="LARGE RIBOSOMAL SUBUNIT PROTEIN EL38"/>
    <property type="match status" value="1"/>
</dbReference>
<protein>
    <recommendedName>
        <fullName evidence="5">50S ribosomal protein L38e</fullName>
    </recommendedName>
</protein>
<dbReference type="AlphaFoldDB" id="X1GNX3"/>
<dbReference type="PANTHER" id="PTHR10965">
    <property type="entry name" value="60S RIBOSOMAL PROTEIN L38"/>
    <property type="match status" value="1"/>
</dbReference>
<dbReference type="GO" id="GO:0005840">
    <property type="term" value="C:ribosome"/>
    <property type="evidence" value="ECO:0007669"/>
    <property type="project" value="UniProtKB-KW"/>
</dbReference>
<sequence>MPKQIYDVDKFLEMTEDAEECRVKRASGKVKLKLRTSRYLYTIVLEPQKAEEVLQQVKCQIVEARAEKAEED</sequence>
<dbReference type="GO" id="GO:0003735">
    <property type="term" value="F:structural constituent of ribosome"/>
    <property type="evidence" value="ECO:0007669"/>
    <property type="project" value="InterPro"/>
</dbReference>
<keyword evidence="3" id="KW-0687">Ribonucleoprotein</keyword>
<evidence type="ECO:0000313" key="4">
    <source>
        <dbReference type="EMBL" id="GAH46545.1"/>
    </source>
</evidence>
<name>X1GNX3_9ZZZZ</name>
<evidence type="ECO:0008006" key="5">
    <source>
        <dbReference type="Google" id="ProtNLM"/>
    </source>
</evidence>
<evidence type="ECO:0000256" key="3">
    <source>
        <dbReference type="ARBA" id="ARBA00023274"/>
    </source>
</evidence>
<reference evidence="4" key="1">
    <citation type="journal article" date="2014" name="Front. Microbiol.">
        <title>High frequency of phylogenetically diverse reductive dehalogenase-homologous genes in deep subseafloor sedimentary metagenomes.</title>
        <authorList>
            <person name="Kawai M."/>
            <person name="Futagami T."/>
            <person name="Toyoda A."/>
            <person name="Takaki Y."/>
            <person name="Nishi S."/>
            <person name="Hori S."/>
            <person name="Arai W."/>
            <person name="Tsubouchi T."/>
            <person name="Morono Y."/>
            <person name="Uchiyama I."/>
            <person name="Ito T."/>
            <person name="Fujiyama A."/>
            <person name="Inagaki F."/>
            <person name="Takami H."/>
        </authorList>
    </citation>
    <scope>NUCLEOTIDE SEQUENCE</scope>
    <source>
        <strain evidence="4">Expedition CK06-06</strain>
    </source>
</reference>
<comment type="similarity">
    <text evidence="1">Belongs to the eukaryotic ribosomal protein eL38 family.</text>
</comment>
<accession>X1GNX3</accession>
<dbReference type="Pfam" id="PF01781">
    <property type="entry name" value="Ribosomal_L38e"/>
    <property type="match status" value="1"/>
</dbReference>
<dbReference type="InterPro" id="IPR002675">
    <property type="entry name" value="Ribosomal_eL38"/>
</dbReference>
<dbReference type="InterPro" id="IPR038464">
    <property type="entry name" value="Ribosomal_eL38_sf"/>
</dbReference>
<comment type="caution">
    <text evidence="4">The sequence shown here is derived from an EMBL/GenBank/DDBJ whole genome shotgun (WGS) entry which is preliminary data.</text>
</comment>
<organism evidence="4">
    <name type="scientific">marine sediment metagenome</name>
    <dbReference type="NCBI Taxonomy" id="412755"/>
    <lineage>
        <taxon>unclassified sequences</taxon>
        <taxon>metagenomes</taxon>
        <taxon>ecological metagenomes</taxon>
    </lineage>
</organism>
<dbReference type="GO" id="GO:1990904">
    <property type="term" value="C:ribonucleoprotein complex"/>
    <property type="evidence" value="ECO:0007669"/>
    <property type="project" value="UniProtKB-KW"/>
</dbReference>